<dbReference type="Proteomes" id="UP000440367">
    <property type="component" value="Unassembled WGS sequence"/>
</dbReference>
<evidence type="ECO:0000313" key="9">
    <source>
        <dbReference type="EMBL" id="KAE9280339.1"/>
    </source>
</evidence>
<evidence type="ECO:0000313" key="7">
    <source>
        <dbReference type="EMBL" id="KAE9183450.1"/>
    </source>
</evidence>
<keyword evidence="11" id="KW-1185">Reference proteome</keyword>
<dbReference type="OrthoDB" id="91622at2759"/>
<evidence type="ECO:0000313" key="17">
    <source>
        <dbReference type="Proteomes" id="UP000476176"/>
    </source>
</evidence>
<evidence type="ECO:0000313" key="8">
    <source>
        <dbReference type="EMBL" id="KAE9186359.1"/>
    </source>
</evidence>
<dbReference type="Proteomes" id="UP000460718">
    <property type="component" value="Unassembled WGS sequence"/>
</dbReference>
<dbReference type="EMBL" id="QXGD01002613">
    <property type="protein sequence ID" value="KAE9186359.1"/>
    <property type="molecule type" value="Genomic_DNA"/>
</dbReference>
<dbReference type="EMBL" id="QXGC01002647">
    <property type="protein sequence ID" value="KAE9183450.1"/>
    <property type="molecule type" value="Genomic_DNA"/>
</dbReference>
<protein>
    <submittedName>
        <fullName evidence="5">Uncharacterized protein</fullName>
    </submittedName>
</protein>
<dbReference type="Proteomes" id="UP000488956">
    <property type="component" value="Unassembled WGS sequence"/>
</dbReference>
<evidence type="ECO:0000313" key="11">
    <source>
        <dbReference type="Proteomes" id="UP000433483"/>
    </source>
</evidence>
<reference evidence="11 12" key="1">
    <citation type="submission" date="2018-08" db="EMBL/GenBank/DDBJ databases">
        <title>Genomic investigation of the strawberry pathogen Phytophthora fragariae indicates pathogenicity is determined by transcriptional variation in three key races.</title>
        <authorList>
            <person name="Adams T.M."/>
            <person name="Armitage A.D."/>
            <person name="Sobczyk M.K."/>
            <person name="Bates H.J."/>
            <person name="Dunwell J.M."/>
            <person name="Nellist C.F."/>
            <person name="Harrison R.J."/>
        </authorList>
    </citation>
    <scope>NUCLEOTIDE SEQUENCE [LARGE SCALE GENOMIC DNA]</scope>
    <source>
        <strain evidence="9 12">A4</strain>
        <strain evidence="8 13">BC-1</strain>
        <strain evidence="7 17">BC-23</strain>
        <strain evidence="6 11">NOV-27</strain>
        <strain evidence="5 14">NOV-5</strain>
        <strain evidence="4 15">NOV-71</strain>
        <strain evidence="10 18">NOV-77</strain>
        <strain evidence="3 19">ONT-3</strain>
        <strain evidence="2 16">SCRP245</strain>
    </source>
</reference>
<dbReference type="EMBL" id="QXFZ01001674">
    <property type="protein sequence ID" value="KAE9086727.1"/>
    <property type="molecule type" value="Genomic_DNA"/>
</dbReference>
<dbReference type="EMBL" id="QXFY01002526">
    <property type="protein sequence ID" value="KAE9296106.1"/>
    <property type="molecule type" value="Genomic_DNA"/>
</dbReference>
<dbReference type="EMBL" id="QXGB01002453">
    <property type="protein sequence ID" value="KAE9177838.1"/>
    <property type="molecule type" value="Genomic_DNA"/>
</dbReference>
<evidence type="ECO:0000313" key="4">
    <source>
        <dbReference type="EMBL" id="KAE9086727.1"/>
    </source>
</evidence>
<dbReference type="AlphaFoldDB" id="A0A6A3RGX3"/>
<feature type="region of interest" description="Disordered" evidence="1">
    <location>
        <begin position="23"/>
        <end position="47"/>
    </location>
</feature>
<evidence type="ECO:0000313" key="3">
    <source>
        <dbReference type="EMBL" id="KAE9074683.1"/>
    </source>
</evidence>
<dbReference type="EMBL" id="QXGE01002633">
    <property type="protein sequence ID" value="KAE9280339.1"/>
    <property type="molecule type" value="Genomic_DNA"/>
</dbReference>
<evidence type="ECO:0000313" key="15">
    <source>
        <dbReference type="Proteomes" id="UP000441208"/>
    </source>
</evidence>
<dbReference type="Proteomes" id="UP000476176">
    <property type="component" value="Unassembled WGS sequence"/>
</dbReference>
<evidence type="ECO:0000313" key="16">
    <source>
        <dbReference type="Proteomes" id="UP000460718"/>
    </source>
</evidence>
<evidence type="ECO:0000313" key="19">
    <source>
        <dbReference type="Proteomes" id="UP000488956"/>
    </source>
</evidence>
<evidence type="ECO:0000313" key="2">
    <source>
        <dbReference type="EMBL" id="KAE8978084.1"/>
    </source>
</evidence>
<dbReference type="Proteomes" id="UP000486351">
    <property type="component" value="Unassembled WGS sequence"/>
</dbReference>
<dbReference type="Proteomes" id="UP000433483">
    <property type="component" value="Unassembled WGS sequence"/>
</dbReference>
<dbReference type="Proteomes" id="UP000440732">
    <property type="component" value="Unassembled WGS sequence"/>
</dbReference>
<name>A0A6A3RGX3_9STRA</name>
<dbReference type="EMBL" id="QXFW01002486">
    <property type="protein sequence ID" value="KAE8978084.1"/>
    <property type="molecule type" value="Genomic_DNA"/>
</dbReference>
<dbReference type="Proteomes" id="UP000437068">
    <property type="component" value="Unassembled WGS sequence"/>
</dbReference>
<evidence type="ECO:0000313" key="13">
    <source>
        <dbReference type="Proteomes" id="UP000440367"/>
    </source>
</evidence>
<gene>
    <name evidence="9" type="ORF">PF001_g24278</name>
    <name evidence="8" type="ORF">PF002_g25908</name>
    <name evidence="7" type="ORF">PF004_g23946</name>
    <name evidence="6" type="ORF">PF005_g24334</name>
    <name evidence="5" type="ORF">PF006_g24353</name>
    <name evidence="4" type="ORF">PF007_g20655</name>
    <name evidence="10" type="ORF">PF008_g24093</name>
    <name evidence="3" type="ORF">PF010_g24579</name>
    <name evidence="2" type="ORF">PF011_g23391</name>
</gene>
<dbReference type="EMBL" id="QXGA01002665">
    <property type="protein sequence ID" value="KAE9093823.1"/>
    <property type="molecule type" value="Genomic_DNA"/>
</dbReference>
<sequence length="47" mass="5209">MPNATPWIVEEGVHLCKAYTNVSEDGARSTDQMQQRFVTASTRPTPS</sequence>
<evidence type="ECO:0000313" key="12">
    <source>
        <dbReference type="Proteomes" id="UP000437068"/>
    </source>
</evidence>
<proteinExistence type="predicted"/>
<evidence type="ECO:0000313" key="14">
    <source>
        <dbReference type="Proteomes" id="UP000440732"/>
    </source>
</evidence>
<dbReference type="Proteomes" id="UP000441208">
    <property type="component" value="Unassembled WGS sequence"/>
</dbReference>
<organism evidence="5 14">
    <name type="scientific">Phytophthora fragariae</name>
    <dbReference type="NCBI Taxonomy" id="53985"/>
    <lineage>
        <taxon>Eukaryota</taxon>
        <taxon>Sar</taxon>
        <taxon>Stramenopiles</taxon>
        <taxon>Oomycota</taxon>
        <taxon>Peronosporomycetes</taxon>
        <taxon>Peronosporales</taxon>
        <taxon>Peronosporaceae</taxon>
        <taxon>Phytophthora</taxon>
    </lineage>
</organism>
<dbReference type="EMBL" id="QXFX01002673">
    <property type="protein sequence ID" value="KAE9074683.1"/>
    <property type="molecule type" value="Genomic_DNA"/>
</dbReference>
<feature type="compositionally biased region" description="Polar residues" evidence="1">
    <location>
        <begin position="29"/>
        <end position="47"/>
    </location>
</feature>
<evidence type="ECO:0000313" key="18">
    <source>
        <dbReference type="Proteomes" id="UP000486351"/>
    </source>
</evidence>
<evidence type="ECO:0000256" key="1">
    <source>
        <dbReference type="SAM" id="MobiDB-lite"/>
    </source>
</evidence>
<evidence type="ECO:0000313" key="10">
    <source>
        <dbReference type="EMBL" id="KAE9296106.1"/>
    </source>
</evidence>
<evidence type="ECO:0000313" key="5">
    <source>
        <dbReference type="EMBL" id="KAE9093823.1"/>
    </source>
</evidence>
<comment type="caution">
    <text evidence="5">The sequence shown here is derived from an EMBL/GenBank/DDBJ whole genome shotgun (WGS) entry which is preliminary data.</text>
</comment>
<evidence type="ECO:0000313" key="6">
    <source>
        <dbReference type="EMBL" id="KAE9177838.1"/>
    </source>
</evidence>
<accession>A0A6A3RGX3</accession>